<name>A0ABV3VEU8_9MYCO</name>
<comment type="caution">
    <text evidence="2">The sequence shown here is derived from an EMBL/GenBank/DDBJ whole genome shotgun (WGS) entry which is preliminary data.</text>
</comment>
<accession>A0ABV3VEU8</accession>
<dbReference type="RefSeq" id="WP_368572886.1">
    <property type="nucleotide sequence ID" value="NZ_JBDLOU010000016.1"/>
</dbReference>
<sequence>MMVPWPAGSTIQHRTIRLVSSASAVTPTRDDSGLDADEIRLVRDVLDTQVFDISGQRLARVADVVLARRPDGRVHPVGVEVGFGAVLRRLGLARLVSRSAPDTVAWADTHLTSERGHAVQLATPRAAVHLLDARGLASLITRLDTGSAIEILSARGPLMAADVIRASHPATGERMLRAMPESEVADVIKAMPEHHREQWRERLGHRYRRHDRPLLRSHVWPRRRPEATDSAR</sequence>
<dbReference type="EMBL" id="JBDLOU010000016">
    <property type="protein sequence ID" value="MEX3738566.1"/>
    <property type="molecule type" value="Genomic_DNA"/>
</dbReference>
<protein>
    <submittedName>
        <fullName evidence="2">PRC-barrel domain-containing protein</fullName>
    </submittedName>
</protein>
<dbReference type="SUPFAM" id="SSF158791">
    <property type="entry name" value="MgtE N-terminal domain-like"/>
    <property type="match status" value="1"/>
</dbReference>
<reference evidence="2 3" key="1">
    <citation type="submission" date="2024-04" db="EMBL/GenBank/DDBJ databases">
        <title>Genomic Markers of Mycobacteria.</title>
        <authorList>
            <person name="Soliman M.S."/>
            <person name="Elkholy A."/>
            <person name="Soliman N.S."/>
            <person name="Abbas A."/>
            <person name="Khayrat S."/>
            <person name="Shawky S."/>
        </authorList>
    </citation>
    <scope>NUCLEOTIDE SEQUENCE [LARGE SCALE GENOMIC DNA]</scope>
    <source>
        <strain evidence="2 3">Egy-CU-AM5</strain>
    </source>
</reference>
<proteinExistence type="predicted"/>
<gene>
    <name evidence="2" type="ORF">ABFW12_09980</name>
</gene>
<dbReference type="Proteomes" id="UP001558474">
    <property type="component" value="Unassembled WGS sequence"/>
</dbReference>
<organism evidence="2 3">
    <name type="scientific">Mycolicibacterium porcinum</name>
    <dbReference type="NCBI Taxonomy" id="39693"/>
    <lineage>
        <taxon>Bacteria</taxon>
        <taxon>Bacillati</taxon>
        <taxon>Actinomycetota</taxon>
        <taxon>Actinomycetes</taxon>
        <taxon>Mycobacteriales</taxon>
        <taxon>Mycobacteriaceae</taxon>
        <taxon>Mycolicibacterium</taxon>
    </lineage>
</organism>
<dbReference type="Pfam" id="PF03448">
    <property type="entry name" value="MgtE_N"/>
    <property type="match status" value="1"/>
</dbReference>
<evidence type="ECO:0000313" key="3">
    <source>
        <dbReference type="Proteomes" id="UP001558474"/>
    </source>
</evidence>
<keyword evidence="3" id="KW-1185">Reference proteome</keyword>
<dbReference type="InterPro" id="IPR006668">
    <property type="entry name" value="Mg_transptr_MgtE_intracell_dom"/>
</dbReference>
<feature type="domain" description="Magnesium transporter MgtE intracellular" evidence="1">
    <location>
        <begin position="136"/>
        <end position="211"/>
    </location>
</feature>
<evidence type="ECO:0000313" key="2">
    <source>
        <dbReference type="EMBL" id="MEX3738566.1"/>
    </source>
</evidence>
<evidence type="ECO:0000259" key="1">
    <source>
        <dbReference type="Pfam" id="PF03448"/>
    </source>
</evidence>